<dbReference type="Gramene" id="TraesROB_scaffold_194178_01G000100.1">
    <property type="protein sequence ID" value="TraesROB_scaffold_194178_01G000100.1"/>
    <property type="gene ID" value="TraesROB_scaffold_194178_01G000100"/>
</dbReference>
<dbReference type="Gramene" id="TraesCS3B02G593600.1">
    <property type="protein sequence ID" value="TraesCS3B02G593600.1.cds1"/>
    <property type="gene ID" value="TraesCS3B02G593600"/>
</dbReference>
<dbReference type="InterPro" id="IPR001810">
    <property type="entry name" value="F-box_dom"/>
</dbReference>
<dbReference type="AlphaFoldDB" id="A0A3B6FYT1"/>
<name>A0A3B6FYT1_WHEAT</name>
<dbReference type="Pfam" id="PF12937">
    <property type="entry name" value="F-box-like"/>
    <property type="match status" value="1"/>
</dbReference>
<dbReference type="Gene3D" id="1.20.1280.50">
    <property type="match status" value="1"/>
</dbReference>
<dbReference type="InterPro" id="IPR036047">
    <property type="entry name" value="F-box-like_dom_sf"/>
</dbReference>
<reference evidence="2" key="2">
    <citation type="submission" date="2018-10" db="UniProtKB">
        <authorList>
            <consortium name="EnsemblPlants"/>
        </authorList>
    </citation>
    <scope>IDENTIFICATION</scope>
</reference>
<feature type="domain" description="F-box" evidence="1">
    <location>
        <begin position="14"/>
        <end position="55"/>
    </location>
</feature>
<dbReference type="SMART" id="SM00256">
    <property type="entry name" value="FBOX"/>
    <property type="match status" value="1"/>
</dbReference>
<dbReference type="OMA" id="DAIDSSC"/>
<evidence type="ECO:0000313" key="2">
    <source>
        <dbReference type="EnsemblPlants" id="TraesCS3B02G593600.1.cds1"/>
    </source>
</evidence>
<proteinExistence type="predicted"/>
<evidence type="ECO:0000313" key="3">
    <source>
        <dbReference type="Proteomes" id="UP000019116"/>
    </source>
</evidence>
<protein>
    <recommendedName>
        <fullName evidence="1">F-box domain-containing protein</fullName>
    </recommendedName>
</protein>
<keyword evidence="3" id="KW-1185">Reference proteome</keyword>
<reference evidence="2" key="1">
    <citation type="submission" date="2018-08" db="EMBL/GenBank/DDBJ databases">
        <authorList>
            <person name="Rossello M."/>
        </authorList>
    </citation>
    <scope>NUCLEOTIDE SEQUENCE [LARGE SCALE GENOMIC DNA]</scope>
    <source>
        <strain evidence="2">cv. Chinese Spring</strain>
    </source>
</reference>
<dbReference type="OrthoDB" id="603189at2759"/>
<dbReference type="Proteomes" id="UP000019116">
    <property type="component" value="Chromosome 3B"/>
</dbReference>
<organism evidence="2">
    <name type="scientific">Triticum aestivum</name>
    <name type="common">Wheat</name>
    <dbReference type="NCBI Taxonomy" id="4565"/>
    <lineage>
        <taxon>Eukaryota</taxon>
        <taxon>Viridiplantae</taxon>
        <taxon>Streptophyta</taxon>
        <taxon>Embryophyta</taxon>
        <taxon>Tracheophyta</taxon>
        <taxon>Spermatophyta</taxon>
        <taxon>Magnoliopsida</taxon>
        <taxon>Liliopsida</taxon>
        <taxon>Poales</taxon>
        <taxon>Poaceae</taxon>
        <taxon>BOP clade</taxon>
        <taxon>Pooideae</taxon>
        <taxon>Triticodae</taxon>
        <taxon>Triticeae</taxon>
        <taxon>Triticinae</taxon>
        <taxon>Triticum</taxon>
    </lineage>
</organism>
<dbReference type="PANTHER" id="PTHR35828">
    <property type="entry name" value="OS08G0203800 PROTEIN-RELATED"/>
    <property type="match status" value="1"/>
</dbReference>
<accession>A0A3B6FYT1</accession>
<dbReference type="PANTHER" id="PTHR35828:SF21">
    <property type="entry name" value="F-BOX DOMAIN-CONTAINING PROTEIN"/>
    <property type="match status" value="1"/>
</dbReference>
<dbReference type="Gramene" id="TraesCS3B03G1482900.1">
    <property type="protein sequence ID" value="TraesCS3B03G1482900.1.CDS1"/>
    <property type="gene ID" value="TraesCS3B03G1482900"/>
</dbReference>
<dbReference type="Gramene" id="TraesWEE_scaffold_014193_01G000200.1">
    <property type="protein sequence ID" value="TraesWEE_scaffold_014193_01G000200.1"/>
    <property type="gene ID" value="TraesWEE_scaffold_014193_01G000200"/>
</dbReference>
<dbReference type="SUPFAM" id="SSF81383">
    <property type="entry name" value="F-box domain"/>
    <property type="match status" value="1"/>
</dbReference>
<sequence length="292" mass="32336">MEEVAAAAAMAVPLPDDLLLEILVRMKDDAALFHCATTCKQWRRLVADPGFLRRCWPGDHPSSFVGFFTRIRGRGRRDGDADPTPIMAPCFIPGPQSTLGPDGRYLISFLSTATAGLFNDAVPLLSHRGLVLVRLFKARDTPGCADPTILQLAVCNLLAGTCDMLPPLKFSSAFNDYMWNGYAILTSTDCPSEDGPLLHVPLINPSFFKVVIIGSGRDDLMYTLHVFSSDKASWSVRSNCFNTNAQSHRYGSFSDAIVCHGMAHWVFYYYECFHLINMNGRTLAHLLHEAPF</sequence>
<dbReference type="Gramene" id="TraesCAD_scaffold_050626_01G000100.1">
    <property type="protein sequence ID" value="TraesCAD_scaffold_050626_01G000100.1"/>
    <property type="gene ID" value="TraesCAD_scaffold_050626_01G000100"/>
</dbReference>
<dbReference type="Gramene" id="TraesRN3B0101490600.1">
    <property type="protein sequence ID" value="TraesRN3B0101490600.1"/>
    <property type="gene ID" value="TraesRN3B0101490600"/>
</dbReference>
<dbReference type="Gramene" id="TraesCLE_scaffold_037650_01G000100.1">
    <property type="protein sequence ID" value="TraesCLE_scaffold_037650_01G000100.1"/>
    <property type="gene ID" value="TraesCLE_scaffold_037650_01G000100"/>
</dbReference>
<evidence type="ECO:0000259" key="1">
    <source>
        <dbReference type="SMART" id="SM00256"/>
    </source>
</evidence>
<dbReference type="EnsemblPlants" id="TraesCS3B02G593600.1">
    <property type="protein sequence ID" value="TraesCS3B02G593600.1.cds1"/>
    <property type="gene ID" value="TraesCS3B02G593600"/>
</dbReference>